<reference evidence="4" key="1">
    <citation type="submission" date="2022-02" db="EMBL/GenBank/DDBJ databases">
        <title>Paenibacillus sp. MBLB1832 Whole Genome Shotgun Sequencing.</title>
        <authorList>
            <person name="Hwang C.Y."/>
            <person name="Cho E.-S."/>
            <person name="Seo M.-J."/>
        </authorList>
    </citation>
    <scope>NUCLEOTIDE SEQUENCE</scope>
    <source>
        <strain evidence="4">MBLB1832</strain>
    </source>
</reference>
<evidence type="ECO:0000256" key="1">
    <source>
        <dbReference type="SAM" id="MobiDB-lite"/>
    </source>
</evidence>
<feature type="domain" description="SLH" evidence="3">
    <location>
        <begin position="190"/>
        <end position="253"/>
    </location>
</feature>
<sequence length="723" mass="76623">MKHSRMKKWIVPALAVTLALGMGTSAFAQGGRDNKDNDHKNNERRLPDKNQTIQLKIDFKDTQGKEFEWALRYIMSLANRGIFDGYPDGSFRPQETVSRIEAITAAVRLMGLRDQAESAEEKATKLNFNDAAAIPSWAVGYVAVALENDLFGETDTNVNPNQPADRLWATTLLIKALKLQDEAEANMNAKLPFADAKAVPAGSVGYVKVAVDKGLVNGFEDNTFRPKQLVTRAQIAALLDRAGNQLPSNNDGLITGTVSTLVSGNVLTFRNSVNGQTSSMTLDANVFIYRNGARVSASSLLAGDSVKIRYYNNTIIYIEVTQLSGGTPSTPTQAVGVKTGMVAAAVTGNTLTLVSGGQTITLPLNAGVLFFRNGVQIQASGLQLGDIVSTRSYNYGVSFVEVTQPVGTTGTPTNYDSVESGTIAFPIRDNVLLMNTSSQVKGLPLNSSAVVYRNGSLTNLAALQVGDIVTTYAYNNYVAVIEVTKSVAQVTTTGEMTGTVVGPIANNQLTLTSGGQSYQLQLHANSFLYLNGAASSVGILLPGDVIKAHYYNGLLVSAEVTQRADGSASSQPTITEKTGTIISASNNVLILVSGNQAEAITLNDKAFVYRGGSLISAFALQAGDVVKVRSYNNSALFAEVTQLTNANNQQFSVSGTFNSVTFTNQGKIATITINQTGSNGSNVTTTYNVSSSVTITGNIANLVSNHAIVLQGVGAVINQITIQ</sequence>
<dbReference type="AlphaFoldDB" id="A0AA96LQ54"/>
<accession>A0AA96LQ54</accession>
<feature type="chain" id="PRO_5041722714" evidence="2">
    <location>
        <begin position="29"/>
        <end position="723"/>
    </location>
</feature>
<dbReference type="Pfam" id="PF00395">
    <property type="entry name" value="SLH"/>
    <property type="match status" value="3"/>
</dbReference>
<dbReference type="Proteomes" id="UP001304650">
    <property type="component" value="Chromosome"/>
</dbReference>
<feature type="domain" description="SLH" evidence="3">
    <location>
        <begin position="57"/>
        <end position="120"/>
    </location>
</feature>
<dbReference type="PANTHER" id="PTHR43308">
    <property type="entry name" value="OUTER MEMBRANE PROTEIN ALPHA-RELATED"/>
    <property type="match status" value="1"/>
</dbReference>
<evidence type="ECO:0000259" key="3">
    <source>
        <dbReference type="PROSITE" id="PS51272"/>
    </source>
</evidence>
<dbReference type="KEGG" id="proo:MJB10_09030"/>
<dbReference type="InterPro" id="IPR001119">
    <property type="entry name" value="SLH_dom"/>
</dbReference>
<organism evidence="4 5">
    <name type="scientific">Paenibacillus roseopurpureus</name>
    <dbReference type="NCBI Taxonomy" id="2918901"/>
    <lineage>
        <taxon>Bacteria</taxon>
        <taxon>Bacillati</taxon>
        <taxon>Bacillota</taxon>
        <taxon>Bacilli</taxon>
        <taxon>Bacillales</taxon>
        <taxon>Paenibacillaceae</taxon>
        <taxon>Paenibacillus</taxon>
    </lineage>
</organism>
<feature type="signal peptide" evidence="2">
    <location>
        <begin position="1"/>
        <end position="28"/>
    </location>
</feature>
<keyword evidence="2" id="KW-0732">Signal</keyword>
<gene>
    <name evidence="4" type="ORF">MJB10_09030</name>
</gene>
<dbReference type="PANTHER" id="PTHR43308:SF5">
    <property type="entry name" value="S-LAYER PROTEIN _ PEPTIDOGLYCAN ENDO-BETA-N-ACETYLGLUCOSAMINIDASE"/>
    <property type="match status" value="1"/>
</dbReference>
<protein>
    <submittedName>
        <fullName evidence="4">S-layer homology domain-containing protein</fullName>
    </submittedName>
</protein>
<evidence type="ECO:0000313" key="5">
    <source>
        <dbReference type="Proteomes" id="UP001304650"/>
    </source>
</evidence>
<feature type="compositionally biased region" description="Basic and acidic residues" evidence="1">
    <location>
        <begin position="32"/>
        <end position="48"/>
    </location>
</feature>
<feature type="domain" description="SLH" evidence="3">
    <location>
        <begin position="125"/>
        <end position="187"/>
    </location>
</feature>
<dbReference type="EMBL" id="CP130319">
    <property type="protein sequence ID" value="WNR46217.1"/>
    <property type="molecule type" value="Genomic_DNA"/>
</dbReference>
<keyword evidence="5" id="KW-1185">Reference proteome</keyword>
<dbReference type="RefSeq" id="WP_314803740.1">
    <property type="nucleotide sequence ID" value="NZ_CP130319.1"/>
</dbReference>
<dbReference type="PROSITE" id="PS51272">
    <property type="entry name" value="SLH"/>
    <property type="match status" value="3"/>
</dbReference>
<feature type="region of interest" description="Disordered" evidence="1">
    <location>
        <begin position="27"/>
        <end position="49"/>
    </location>
</feature>
<evidence type="ECO:0000313" key="4">
    <source>
        <dbReference type="EMBL" id="WNR46217.1"/>
    </source>
</evidence>
<evidence type="ECO:0000256" key="2">
    <source>
        <dbReference type="SAM" id="SignalP"/>
    </source>
</evidence>
<name>A0AA96LQ54_9BACL</name>
<proteinExistence type="predicted"/>
<dbReference type="InterPro" id="IPR051465">
    <property type="entry name" value="Cell_Envelope_Struct_Comp"/>
</dbReference>